<evidence type="ECO:0000256" key="4">
    <source>
        <dbReference type="ARBA" id="ARBA00011010"/>
    </source>
</evidence>
<evidence type="ECO:0000256" key="9">
    <source>
        <dbReference type="ARBA" id="ARBA00023017"/>
    </source>
</evidence>
<feature type="compositionally biased region" description="Basic and acidic residues" evidence="14">
    <location>
        <begin position="180"/>
        <end position="195"/>
    </location>
</feature>
<dbReference type="EMBL" id="KV428169">
    <property type="protein sequence ID" value="KZT34701.1"/>
    <property type="molecule type" value="Genomic_DNA"/>
</dbReference>
<dbReference type="PROSITE" id="PS50245">
    <property type="entry name" value="CAP_GLY_2"/>
    <property type="match status" value="1"/>
</dbReference>
<dbReference type="SUPFAM" id="SSF74924">
    <property type="entry name" value="Cap-Gly domain"/>
    <property type="match status" value="1"/>
</dbReference>
<sequence length="1378" mass="151665">MSVVEPAVGAKVSVPPGVGVVRFIGSTSFAAGKWVGIELEDPKGKNDGSVAGVQYFSCRMNYGVFVRPSQVKVLAPPPTPGATRPRLGHHRTSSQSISISRTPSIRAHPPSSVISSAASTSASVSSRAASPAKPLTSARVTPSLSRPSSKPHTPIPPTQTPSPVPPAIPAGSSSSSRLLARPERIDKPERLEKPEISLTTASPRRTSSPSALSATESVSSSALLPPPSPSSPLLPSPLDKDESPPSRPASSLSRLNRDQELTELRAKIRVLETKRTEDTRHVRELETRLSEAESFVAIRPKLQAKLQSLASELQTTKRSLADSQSLLTLTESRLTDSSDQLEMATLDKEMAEERAEAAESDVESLKERLESVEIELASLKEKINAAGKDSPERPEGGDDAGGGGGDDGPGSAAMGIKIVQLEKHNERLKEALIKVRDFSQQTEADQRRQIMELERELAGVDDLHAQYEMTLTRLQSADEQIEELKEQLDDALGAEEMLVQLTERNLMLGEKIEDMRINIEELEALKELSDEIEEQHVETEKALQAEIDENELRTGEQARKIQELQDLILDYENTITQFRDLVTSLQSSLDALRHESATQQSSTLAAQSHLSSIHSANLKLQSIALKNRSKTLDLHLTRISLLEAQELLSIQDPLLPELWIKEDLECVKVYAWFGRVGRKAEVLGEVVGEVWGLPGILNLTGAGQSADAKGVSGVGGEVTEGVVGVCEMRTRISHLACQARRFAAVLRHCDVDAFLGMGRLLGDLVGMEKRIDMHIDLLRRNEFREMECVADVAKILAQFDHLSEAYFSGYEWDLGERAADIAQSIDYDLDMFSAAMLLTKTSLSAVLNDRDVVLQFGDMDPNEVVFEPLERLVENCRSVKNVARKIVTRIEGLIGESSAAKPDLLPRLQALSNALSKALNFSIELAQKAGLYLNDVRASRHPFELSSITSLVAETAAATVAIEGATSWDAVQQLLAELLRECNACYPIMMEASNVIKIVGPAPWDMRVEEIKASLAINVDAEHKVAQLGEEVQQLVRGIKARDQSLQEAGVKIEHMERRMETVKKQSDTISELENEAAKARKQERAYEEALEQIQKDLDALDKENMKLRTAAAGQKRESTGPNAQEISAVTVETSLETSYLLEQLEALRGTVRFLRSENQFLKGQDFLQEIQALPPLRSSRRHPGRHGRPRKAPPTPPLDTDDTDDHEDEELKEVEDVINVPMVGDKEDETNPSIRELDTEAKLLYREVLQYSATPKVVDLSVYNTRPRTQLNAIHRLPPSNVDQPSDHPPPTTSTLSPANTPGIPDAEIEVQSQSQSQNKSPDVSMIDVPARTTRGWIPRKKMPAYQVQERKVQGQELGRRVQGLLERVNALGVPRR</sequence>
<evidence type="ECO:0000256" key="12">
    <source>
        <dbReference type="ARBA" id="ARBA00023306"/>
    </source>
</evidence>
<feature type="compositionally biased region" description="Pro residues" evidence="14">
    <location>
        <begin position="224"/>
        <end position="235"/>
    </location>
</feature>
<keyword evidence="11" id="KW-0206">Cytoskeleton</keyword>
<keyword evidence="12" id="KW-0131">Cell cycle</keyword>
<evidence type="ECO:0000313" key="16">
    <source>
        <dbReference type="EMBL" id="KZT34701.1"/>
    </source>
</evidence>
<proteinExistence type="inferred from homology"/>
<keyword evidence="10 13" id="KW-0175">Coiled coil</keyword>
<dbReference type="GO" id="GO:0051301">
    <property type="term" value="P:cell division"/>
    <property type="evidence" value="ECO:0007669"/>
    <property type="project" value="UniProtKB-KW"/>
</dbReference>
<dbReference type="STRING" id="1314776.A0A165ZW45"/>
<evidence type="ECO:0000256" key="14">
    <source>
        <dbReference type="SAM" id="MobiDB-lite"/>
    </source>
</evidence>
<feature type="region of interest" description="Disordered" evidence="14">
    <location>
        <begin position="1271"/>
        <end position="1344"/>
    </location>
</feature>
<evidence type="ECO:0000256" key="5">
    <source>
        <dbReference type="ARBA" id="ARBA00022490"/>
    </source>
</evidence>
<feature type="region of interest" description="Disordered" evidence="14">
    <location>
        <begin position="383"/>
        <end position="412"/>
    </location>
</feature>
<evidence type="ECO:0000259" key="15">
    <source>
        <dbReference type="PROSITE" id="PS50245"/>
    </source>
</evidence>
<keyword evidence="8" id="KW-0498">Mitosis</keyword>
<dbReference type="PANTHER" id="PTHR18916">
    <property type="entry name" value="DYNACTIN 1-RELATED MICROTUBULE-BINDING"/>
    <property type="match status" value="1"/>
</dbReference>
<feature type="coiled-coil region" evidence="13">
    <location>
        <begin position="421"/>
        <end position="581"/>
    </location>
</feature>
<dbReference type="Pfam" id="PF12455">
    <property type="entry name" value="Dynactin"/>
    <property type="match status" value="1"/>
</dbReference>
<keyword evidence="5" id="KW-0963">Cytoplasm</keyword>
<dbReference type="InterPro" id="IPR036859">
    <property type="entry name" value="CAP-Gly_dom_sf"/>
</dbReference>
<feature type="region of interest" description="Disordered" evidence="14">
    <location>
        <begin position="1174"/>
        <end position="1214"/>
    </location>
</feature>
<dbReference type="OrthoDB" id="2130750at2759"/>
<comment type="similarity">
    <text evidence="4">Belongs to the dynactin 150 kDa subunit family.</text>
</comment>
<feature type="compositionally biased region" description="Pro residues" evidence="14">
    <location>
        <begin position="153"/>
        <end position="168"/>
    </location>
</feature>
<dbReference type="GO" id="GO:0005874">
    <property type="term" value="C:microtubule"/>
    <property type="evidence" value="ECO:0007669"/>
    <property type="project" value="UniProtKB-KW"/>
</dbReference>
<feature type="compositionally biased region" description="Basic residues" evidence="14">
    <location>
        <begin position="1179"/>
        <end position="1192"/>
    </location>
</feature>
<evidence type="ECO:0000256" key="2">
    <source>
        <dbReference type="ARBA" id="ARBA00004186"/>
    </source>
</evidence>
<feature type="coiled-coil region" evidence="13">
    <location>
        <begin position="1046"/>
        <end position="1118"/>
    </location>
</feature>
<name>A0A165ZW45_9AGAM</name>
<feature type="compositionally biased region" description="Gly residues" evidence="14">
    <location>
        <begin position="399"/>
        <end position="408"/>
    </location>
</feature>
<evidence type="ECO:0000256" key="1">
    <source>
        <dbReference type="ARBA" id="ARBA00004114"/>
    </source>
</evidence>
<dbReference type="Proteomes" id="UP000076798">
    <property type="component" value="Unassembled WGS sequence"/>
</dbReference>
<dbReference type="PROSITE" id="PS00845">
    <property type="entry name" value="CAP_GLY_1"/>
    <property type="match status" value="1"/>
</dbReference>
<dbReference type="PANTHER" id="PTHR18916:SF6">
    <property type="entry name" value="DYNACTIN SUBUNIT 1"/>
    <property type="match status" value="1"/>
</dbReference>
<accession>A0A165ZW45</accession>
<feature type="domain" description="CAP-Gly" evidence="15">
    <location>
        <begin position="25"/>
        <end position="67"/>
    </location>
</feature>
<feature type="compositionally biased region" description="Acidic residues" evidence="14">
    <location>
        <begin position="1200"/>
        <end position="1214"/>
    </location>
</feature>
<evidence type="ECO:0000256" key="6">
    <source>
        <dbReference type="ARBA" id="ARBA00022618"/>
    </source>
</evidence>
<organism evidence="16 17">
    <name type="scientific">Sistotremastrum suecicum HHB10207 ss-3</name>
    <dbReference type="NCBI Taxonomy" id="1314776"/>
    <lineage>
        <taxon>Eukaryota</taxon>
        <taxon>Fungi</taxon>
        <taxon>Dikarya</taxon>
        <taxon>Basidiomycota</taxon>
        <taxon>Agaricomycotina</taxon>
        <taxon>Agaricomycetes</taxon>
        <taxon>Sistotremastrales</taxon>
        <taxon>Sistotremastraceae</taxon>
        <taxon>Sistotremastrum</taxon>
    </lineage>
</organism>
<feature type="compositionally biased region" description="Low complexity" evidence="14">
    <location>
        <begin position="197"/>
        <end position="223"/>
    </location>
</feature>
<keyword evidence="6" id="KW-0132">Cell division</keyword>
<keyword evidence="17" id="KW-1185">Reference proteome</keyword>
<feature type="compositionally biased region" description="Low complexity" evidence="14">
    <location>
        <begin position="93"/>
        <end position="132"/>
    </location>
</feature>
<feature type="compositionally biased region" description="Polar residues" evidence="14">
    <location>
        <begin position="1312"/>
        <end position="1323"/>
    </location>
</feature>
<evidence type="ECO:0000256" key="8">
    <source>
        <dbReference type="ARBA" id="ARBA00022776"/>
    </source>
</evidence>
<dbReference type="Pfam" id="PF01302">
    <property type="entry name" value="CAP_GLY"/>
    <property type="match status" value="1"/>
</dbReference>
<evidence type="ECO:0000256" key="13">
    <source>
        <dbReference type="SAM" id="Coils"/>
    </source>
</evidence>
<reference evidence="16 17" key="1">
    <citation type="journal article" date="2016" name="Mol. Biol. Evol.">
        <title>Comparative Genomics of Early-Diverging Mushroom-Forming Fungi Provides Insights into the Origins of Lignocellulose Decay Capabilities.</title>
        <authorList>
            <person name="Nagy L.G."/>
            <person name="Riley R."/>
            <person name="Tritt A."/>
            <person name="Adam C."/>
            <person name="Daum C."/>
            <person name="Floudas D."/>
            <person name="Sun H."/>
            <person name="Yadav J.S."/>
            <person name="Pangilinan J."/>
            <person name="Larsson K.H."/>
            <person name="Matsuura K."/>
            <person name="Barry K."/>
            <person name="Labutti K."/>
            <person name="Kuo R."/>
            <person name="Ohm R.A."/>
            <person name="Bhattacharya S.S."/>
            <person name="Shirouzu T."/>
            <person name="Yoshinaga Y."/>
            <person name="Martin F.M."/>
            <person name="Grigoriev I.V."/>
            <person name="Hibbett D.S."/>
        </authorList>
    </citation>
    <scope>NUCLEOTIDE SEQUENCE [LARGE SCALE GENOMIC DNA]</scope>
    <source>
        <strain evidence="16 17">HHB10207 ss-3</strain>
    </source>
</reference>
<dbReference type="GO" id="GO:0005819">
    <property type="term" value="C:spindle"/>
    <property type="evidence" value="ECO:0007669"/>
    <property type="project" value="UniProtKB-SubCell"/>
</dbReference>
<evidence type="ECO:0000256" key="3">
    <source>
        <dbReference type="ARBA" id="ARBA00004544"/>
    </source>
</evidence>
<dbReference type="SMART" id="SM01052">
    <property type="entry name" value="CAP_GLY"/>
    <property type="match status" value="1"/>
</dbReference>
<dbReference type="InterPro" id="IPR000938">
    <property type="entry name" value="CAP-Gly_domain"/>
</dbReference>
<dbReference type="InterPro" id="IPR022157">
    <property type="entry name" value="Dynactin"/>
</dbReference>
<comment type="subcellular location">
    <subcellularLocation>
        <location evidence="3">Cytoplasm</location>
        <location evidence="3">Cell cortex</location>
    </subcellularLocation>
    <subcellularLocation>
        <location evidence="1">Cytoplasm</location>
        <location evidence="1">Cytoskeleton</location>
        <location evidence="1">Microtubule organizing center</location>
        <location evidence="1">Centrosome</location>
        <location evidence="1">Centriole</location>
    </subcellularLocation>
    <subcellularLocation>
        <location evidence="2">Cytoplasm</location>
        <location evidence="2">Cytoskeleton</location>
        <location evidence="2">Spindle</location>
    </subcellularLocation>
</comment>
<evidence type="ECO:0000256" key="7">
    <source>
        <dbReference type="ARBA" id="ARBA00022701"/>
    </source>
</evidence>
<protein>
    <recommendedName>
        <fullName evidence="15">CAP-Gly domain-containing protein</fullName>
    </recommendedName>
</protein>
<feature type="compositionally biased region" description="Basic and acidic residues" evidence="14">
    <location>
        <begin position="383"/>
        <end position="396"/>
    </location>
</feature>
<dbReference type="GO" id="GO:0030286">
    <property type="term" value="C:dynein complex"/>
    <property type="evidence" value="ECO:0007669"/>
    <property type="project" value="UniProtKB-KW"/>
</dbReference>
<evidence type="ECO:0000313" key="17">
    <source>
        <dbReference type="Proteomes" id="UP000076798"/>
    </source>
</evidence>
<keyword evidence="9" id="KW-0243">Dynein</keyword>
<feature type="compositionally biased region" description="Polar residues" evidence="14">
    <location>
        <begin position="138"/>
        <end position="150"/>
    </location>
</feature>
<evidence type="ECO:0000256" key="11">
    <source>
        <dbReference type="ARBA" id="ARBA00023212"/>
    </source>
</evidence>
<gene>
    <name evidence="16" type="ORF">SISSUDRAFT_1131684</name>
</gene>
<feature type="region of interest" description="Disordered" evidence="14">
    <location>
        <begin position="73"/>
        <end position="258"/>
    </location>
</feature>
<keyword evidence="7" id="KW-0493">Microtubule</keyword>
<dbReference type="Gene3D" id="2.30.30.190">
    <property type="entry name" value="CAP Gly-rich-like domain"/>
    <property type="match status" value="1"/>
</dbReference>
<dbReference type="GO" id="GO:0005814">
    <property type="term" value="C:centriole"/>
    <property type="evidence" value="ECO:0007669"/>
    <property type="project" value="UniProtKB-SubCell"/>
</dbReference>
<evidence type="ECO:0000256" key="10">
    <source>
        <dbReference type="ARBA" id="ARBA00023054"/>
    </source>
</evidence>
<dbReference type="SUPFAM" id="SSF57997">
    <property type="entry name" value="Tropomyosin"/>
    <property type="match status" value="1"/>
</dbReference>